<dbReference type="RefSeq" id="WP_116208741.1">
    <property type="nucleotide sequence ID" value="NZ_QUNR01000004.1"/>
</dbReference>
<evidence type="ECO:0000256" key="4">
    <source>
        <dbReference type="ARBA" id="ARBA00022692"/>
    </source>
</evidence>
<gene>
    <name evidence="9" type="ORF">DFR26_1926</name>
</gene>
<evidence type="ECO:0000256" key="2">
    <source>
        <dbReference type="ARBA" id="ARBA00010792"/>
    </source>
</evidence>
<reference evidence="9 10" key="1">
    <citation type="submission" date="2018-08" db="EMBL/GenBank/DDBJ databases">
        <title>Genomic Encyclopedia of Type Strains, Phase IV (KMG-IV): sequencing the most valuable type-strain genomes for metagenomic binning, comparative biology and taxonomic classification.</title>
        <authorList>
            <person name="Goeker M."/>
        </authorList>
    </citation>
    <scope>NUCLEOTIDE SEQUENCE [LARGE SCALE GENOMIC DNA]</scope>
    <source>
        <strain evidence="9 10">DSM 26022</strain>
    </source>
</reference>
<feature type="transmembrane region" description="Helical" evidence="7">
    <location>
        <begin position="182"/>
        <end position="202"/>
    </location>
</feature>
<comment type="caution">
    <text evidence="9">The sequence shown here is derived from an EMBL/GenBank/DDBJ whole genome shotgun (WGS) entry which is preliminary data.</text>
</comment>
<dbReference type="InterPro" id="IPR032818">
    <property type="entry name" value="DedA-like"/>
</dbReference>
<evidence type="ECO:0000256" key="3">
    <source>
        <dbReference type="ARBA" id="ARBA00022475"/>
    </source>
</evidence>
<feature type="domain" description="VTT" evidence="8">
    <location>
        <begin position="46"/>
        <end position="170"/>
    </location>
</feature>
<evidence type="ECO:0000259" key="8">
    <source>
        <dbReference type="Pfam" id="PF09335"/>
    </source>
</evidence>
<dbReference type="NCBIfam" id="NF008102">
    <property type="entry name" value="PRK10847.1"/>
    <property type="match status" value="1"/>
</dbReference>
<feature type="transmembrane region" description="Helical" evidence="7">
    <location>
        <begin position="52"/>
        <end position="79"/>
    </location>
</feature>
<evidence type="ECO:0000313" key="10">
    <source>
        <dbReference type="Proteomes" id="UP000256774"/>
    </source>
</evidence>
<comment type="similarity">
    <text evidence="2 7">Belongs to the DedA family.</text>
</comment>
<keyword evidence="5 7" id="KW-1133">Transmembrane helix</keyword>
<evidence type="ECO:0000256" key="5">
    <source>
        <dbReference type="ARBA" id="ARBA00022989"/>
    </source>
</evidence>
<sequence length="212" mass="23556">MELIDFILHVDAHLKAFADEHGAMMIYGLLFLIVFVETGVVVMPFLPGDSLLFAAGALAATGIMDPVTLTFLLWFAAVLGDNCNYWVGRSIGERVYTWDSRWIRRKDLDRTQAFFARHGGKTIVIARFMPIVRTLAPFVAGVGHMNYRRFFPIDVFGGILWVGSFVWLGHAFGNLPVVKENFILVIFGIIGLSILPGIIGFIKGRRAGPTLP</sequence>
<feature type="transmembrane region" description="Helical" evidence="7">
    <location>
        <begin position="24"/>
        <end position="46"/>
    </location>
</feature>
<keyword evidence="10" id="KW-1185">Reference proteome</keyword>
<proteinExistence type="inferred from homology"/>
<organism evidence="9 10">
    <name type="scientific">Paraperlucidibaca baekdonensis</name>
    <dbReference type="NCBI Taxonomy" id="748120"/>
    <lineage>
        <taxon>Bacteria</taxon>
        <taxon>Pseudomonadati</taxon>
        <taxon>Pseudomonadota</taxon>
        <taxon>Gammaproteobacteria</taxon>
        <taxon>Moraxellales</taxon>
        <taxon>Moraxellaceae</taxon>
        <taxon>Paraperlucidibaca</taxon>
    </lineage>
</organism>
<keyword evidence="6 7" id="KW-0472">Membrane</keyword>
<protein>
    <submittedName>
        <fullName evidence="9">Membrane-associated protein</fullName>
    </submittedName>
</protein>
<evidence type="ECO:0000256" key="1">
    <source>
        <dbReference type="ARBA" id="ARBA00004651"/>
    </source>
</evidence>
<dbReference type="GO" id="GO:0005886">
    <property type="term" value="C:plasma membrane"/>
    <property type="evidence" value="ECO:0007669"/>
    <property type="project" value="UniProtKB-SubCell"/>
</dbReference>
<dbReference type="Proteomes" id="UP000256774">
    <property type="component" value="Unassembled WGS sequence"/>
</dbReference>
<dbReference type="OrthoDB" id="9813426at2"/>
<dbReference type="AlphaFoldDB" id="A0A3E0H1L9"/>
<feature type="transmembrane region" description="Helical" evidence="7">
    <location>
        <begin position="150"/>
        <end position="170"/>
    </location>
</feature>
<dbReference type="InterPro" id="IPR032816">
    <property type="entry name" value="VTT_dom"/>
</dbReference>
<dbReference type="PANTHER" id="PTHR30353">
    <property type="entry name" value="INNER MEMBRANE PROTEIN DEDA-RELATED"/>
    <property type="match status" value="1"/>
</dbReference>
<accession>A0A3E0H1L9</accession>
<keyword evidence="4 7" id="KW-0812">Transmembrane</keyword>
<name>A0A3E0H1L9_9GAMM</name>
<dbReference type="Pfam" id="PF09335">
    <property type="entry name" value="VTT_dom"/>
    <property type="match status" value="1"/>
</dbReference>
<dbReference type="InterPro" id="IPR058127">
    <property type="entry name" value="DedA"/>
</dbReference>
<evidence type="ECO:0000313" key="9">
    <source>
        <dbReference type="EMBL" id="REH36790.1"/>
    </source>
</evidence>
<keyword evidence="3 7" id="KW-1003">Cell membrane</keyword>
<dbReference type="EMBL" id="QUNR01000004">
    <property type="protein sequence ID" value="REH36790.1"/>
    <property type="molecule type" value="Genomic_DNA"/>
</dbReference>
<dbReference type="PANTHER" id="PTHR30353:SF0">
    <property type="entry name" value="TRANSMEMBRANE PROTEIN"/>
    <property type="match status" value="1"/>
</dbReference>
<evidence type="ECO:0000256" key="6">
    <source>
        <dbReference type="ARBA" id="ARBA00023136"/>
    </source>
</evidence>
<evidence type="ECO:0000256" key="7">
    <source>
        <dbReference type="RuleBase" id="RU367016"/>
    </source>
</evidence>
<comment type="subcellular location">
    <subcellularLocation>
        <location evidence="1 7">Cell membrane</location>
        <topology evidence="1 7">Multi-pass membrane protein</topology>
    </subcellularLocation>
</comment>